<dbReference type="InterPro" id="IPR012341">
    <property type="entry name" value="6hp_glycosidase-like_sf"/>
</dbReference>
<dbReference type="OrthoDB" id="3902805at2"/>
<sequence>MRMNQTPIDQHGLIGNMNTAALVSCNGTIDFLCLPRFDSPTVFAQLLDSEKGGYFSIRPTFSDLTYKQLYLTDTAILVTRFFSDDGIAELTDFMPVHEEGSRMTVIRKLMAVRGNIEFEIQCKPRFSYGRISHEAQTNEMGIRFTDADGQELQLYSEIPLELSESDVVSRFQLEEGKTLCFILCEESKLCKESKTPESSIADLCKTYYDATHAFWKTWTRQSTYKGRWREIVIRSAITLKLMSSHEHGSVVAAPTFGLPESLGGERNWDYRYAWIRDSAFTMFAFLKLGFLDEARRFMDWVEQHCLNESLKLMYTIDGQTPPQEEELSHFSGHNDSKPVLIGNGAVTQRQMDIYGELIDTIYLFNKYGGHITYEFWKKLSKEVEFVCGHWRLPDHGMWEIRGEEKQFLHSFMMCWVALDRAIRIGDERSFPYPREQWYRVRDEIYDFIFNEFWCEEKEAFVQVRGGHALDASVLLMPLVQFITPNEPHWQKTMLAIERELKLDVLIYRYRNEETQIDGLDGEEGTFTMCSFWFVECLTKGGQIERASNFFEKILGYANTLGLFSEQLSKRGEQLGNYPQALTHLALITAAIELDRNLGS</sequence>
<dbReference type="InterPro" id="IPR008928">
    <property type="entry name" value="6-hairpin_glycosidase_sf"/>
</dbReference>
<dbReference type="AlphaFoldDB" id="A0A2S7IGV8"/>
<dbReference type="Pfam" id="PF00723">
    <property type="entry name" value="Glyco_hydro_15"/>
    <property type="match status" value="1"/>
</dbReference>
<dbReference type="EMBL" id="PTRA01000005">
    <property type="protein sequence ID" value="PQA55010.1"/>
    <property type="molecule type" value="Genomic_DNA"/>
</dbReference>
<dbReference type="Proteomes" id="UP000239590">
    <property type="component" value="Unassembled WGS sequence"/>
</dbReference>
<evidence type="ECO:0000259" key="1">
    <source>
        <dbReference type="Pfam" id="PF00723"/>
    </source>
</evidence>
<dbReference type="InterPro" id="IPR045582">
    <property type="entry name" value="Trehalase-like_N"/>
</dbReference>
<accession>A0A2S7IGV8</accession>
<keyword evidence="4" id="KW-1185">Reference proteome</keyword>
<protein>
    <submittedName>
        <fullName evidence="3">Glucoamylase</fullName>
    </submittedName>
</protein>
<dbReference type="PANTHER" id="PTHR31616">
    <property type="entry name" value="TREHALASE"/>
    <property type="match status" value="1"/>
</dbReference>
<dbReference type="RefSeq" id="WP_104715329.1">
    <property type="nucleotide sequence ID" value="NZ_PTRA01000005.1"/>
</dbReference>
<dbReference type="GO" id="GO:0004553">
    <property type="term" value="F:hydrolase activity, hydrolyzing O-glycosyl compounds"/>
    <property type="evidence" value="ECO:0007669"/>
    <property type="project" value="UniProtKB-ARBA"/>
</dbReference>
<dbReference type="Gene3D" id="1.50.10.10">
    <property type="match status" value="1"/>
</dbReference>
<feature type="domain" description="GH15-like" evidence="1">
    <location>
        <begin position="229"/>
        <end position="590"/>
    </location>
</feature>
<proteinExistence type="predicted"/>
<evidence type="ECO:0000313" key="4">
    <source>
        <dbReference type="Proteomes" id="UP000239590"/>
    </source>
</evidence>
<dbReference type="PROSITE" id="PS51257">
    <property type="entry name" value="PROKAR_LIPOPROTEIN"/>
    <property type="match status" value="1"/>
</dbReference>
<evidence type="ECO:0000259" key="2">
    <source>
        <dbReference type="Pfam" id="PF19291"/>
    </source>
</evidence>
<gene>
    <name evidence="3" type="ORF">C5O19_20925</name>
</gene>
<dbReference type="PANTHER" id="PTHR31616:SF0">
    <property type="entry name" value="GLUCAN 1,4-ALPHA-GLUCOSIDASE"/>
    <property type="match status" value="1"/>
</dbReference>
<dbReference type="SUPFAM" id="SSF48208">
    <property type="entry name" value="Six-hairpin glycosidases"/>
    <property type="match status" value="1"/>
</dbReference>
<feature type="domain" description="Trehalase-like N-terminal" evidence="2">
    <location>
        <begin position="5"/>
        <end position="147"/>
    </location>
</feature>
<organism evidence="3 4">
    <name type="scientific">Siphonobacter curvatus</name>
    <dbReference type="NCBI Taxonomy" id="2094562"/>
    <lineage>
        <taxon>Bacteria</taxon>
        <taxon>Pseudomonadati</taxon>
        <taxon>Bacteroidota</taxon>
        <taxon>Cytophagia</taxon>
        <taxon>Cytophagales</taxon>
        <taxon>Cytophagaceae</taxon>
        <taxon>Siphonobacter</taxon>
    </lineage>
</organism>
<name>A0A2S7IGV8_9BACT</name>
<comment type="caution">
    <text evidence="3">The sequence shown here is derived from an EMBL/GenBank/DDBJ whole genome shotgun (WGS) entry which is preliminary data.</text>
</comment>
<dbReference type="InterPro" id="IPR011613">
    <property type="entry name" value="GH15-like"/>
</dbReference>
<dbReference type="GO" id="GO:0005975">
    <property type="term" value="P:carbohydrate metabolic process"/>
    <property type="evidence" value="ECO:0007669"/>
    <property type="project" value="InterPro"/>
</dbReference>
<reference evidence="4" key="1">
    <citation type="submission" date="2018-02" db="EMBL/GenBank/DDBJ databases">
        <title>Genome sequencing of Solimonas sp. HR-BB.</title>
        <authorList>
            <person name="Lee Y."/>
            <person name="Jeon C.O."/>
        </authorList>
    </citation>
    <scope>NUCLEOTIDE SEQUENCE [LARGE SCALE GENOMIC DNA]</scope>
    <source>
        <strain evidence="4">HR-U</strain>
    </source>
</reference>
<evidence type="ECO:0000313" key="3">
    <source>
        <dbReference type="EMBL" id="PQA55010.1"/>
    </source>
</evidence>
<dbReference type="Pfam" id="PF19291">
    <property type="entry name" value="TREH_N"/>
    <property type="match status" value="1"/>
</dbReference>